<feature type="transmembrane region" description="Helical" evidence="1">
    <location>
        <begin position="71"/>
        <end position="89"/>
    </location>
</feature>
<evidence type="ECO:0008006" key="3">
    <source>
        <dbReference type="Google" id="ProtNLM"/>
    </source>
</evidence>
<organism evidence="2">
    <name type="scientific">marine metagenome</name>
    <dbReference type="NCBI Taxonomy" id="408172"/>
    <lineage>
        <taxon>unclassified sequences</taxon>
        <taxon>metagenomes</taxon>
        <taxon>ecological metagenomes</taxon>
    </lineage>
</organism>
<reference evidence="2" key="1">
    <citation type="submission" date="2018-05" db="EMBL/GenBank/DDBJ databases">
        <authorList>
            <person name="Lanie J.A."/>
            <person name="Ng W.-L."/>
            <person name="Kazmierczak K.M."/>
            <person name="Andrzejewski T.M."/>
            <person name="Davidsen T.M."/>
            <person name="Wayne K.J."/>
            <person name="Tettelin H."/>
            <person name="Glass J.I."/>
            <person name="Rusch D."/>
            <person name="Podicherti R."/>
            <person name="Tsui H.-C.T."/>
            <person name="Winkler M.E."/>
        </authorList>
    </citation>
    <scope>NUCLEOTIDE SEQUENCE</scope>
</reference>
<keyword evidence="1" id="KW-1133">Transmembrane helix</keyword>
<dbReference type="AlphaFoldDB" id="A0A382FTX1"/>
<keyword evidence="1" id="KW-0472">Membrane</keyword>
<keyword evidence="1" id="KW-0812">Transmembrane</keyword>
<dbReference type="EMBL" id="UINC01051487">
    <property type="protein sequence ID" value="SVB65703.1"/>
    <property type="molecule type" value="Genomic_DNA"/>
</dbReference>
<protein>
    <recommendedName>
        <fullName evidence="3">Glycine zipper domain-containing protein</fullName>
    </recommendedName>
</protein>
<name>A0A382FTX1_9ZZZZ</name>
<feature type="transmembrane region" description="Helical" evidence="1">
    <location>
        <begin position="41"/>
        <end position="59"/>
    </location>
</feature>
<evidence type="ECO:0000313" key="2">
    <source>
        <dbReference type="EMBL" id="SVB65703.1"/>
    </source>
</evidence>
<proteinExistence type="predicted"/>
<gene>
    <name evidence="2" type="ORF">METZ01_LOCUS218557</name>
</gene>
<evidence type="ECO:0000256" key="1">
    <source>
        <dbReference type="SAM" id="Phobius"/>
    </source>
</evidence>
<accession>A0A382FTX1</accession>
<sequence>MEVGMNWLKKTLGICSLSLTILFSGTSSASSETLEIVFKNSIWGAAIGGVSGVAFWALQDEDKEDKFFPKYVVKGMAIGLFAGMAVGIYEAQTDGGMFMSNGVPKGLFHLDLNSHSLALTPTKIIPRLDYDTSIESSKWSLDLLSAAF</sequence>